<dbReference type="EMBL" id="RHJS01000002">
    <property type="protein sequence ID" value="RRK33964.1"/>
    <property type="molecule type" value="Genomic_DNA"/>
</dbReference>
<keyword evidence="5" id="KW-1185">Reference proteome</keyword>
<dbReference type="AlphaFoldDB" id="A0A3R8KXI0"/>
<dbReference type="Gene3D" id="3.90.245.10">
    <property type="entry name" value="Ribonucleoside hydrolase-like"/>
    <property type="match status" value="1"/>
</dbReference>
<name>A0A3R8KXI0_9FIRM</name>
<proteinExistence type="predicted"/>
<dbReference type="SUPFAM" id="SSF53590">
    <property type="entry name" value="Nucleoside hydrolase"/>
    <property type="match status" value="1"/>
</dbReference>
<dbReference type="GO" id="GO:0008477">
    <property type="term" value="F:purine nucleosidase activity"/>
    <property type="evidence" value="ECO:0007669"/>
    <property type="project" value="TreeGrafter"/>
</dbReference>
<dbReference type="PANTHER" id="PTHR12304">
    <property type="entry name" value="INOSINE-URIDINE PREFERRING NUCLEOSIDE HYDROLASE"/>
    <property type="match status" value="1"/>
</dbReference>
<reference evidence="4" key="1">
    <citation type="submission" date="2018-10" db="EMBL/GenBank/DDBJ databases">
        <title>Schaedlerella arabinophila gen. nov. sp. nov., isolated from the mouse intestinal tract and comparative analysis with the genome of the closely related altered Schaedler flora strain ASF502.</title>
        <authorList>
            <person name="Miyake S."/>
            <person name="Soh M."/>
            <person name="Seedorf H."/>
        </authorList>
    </citation>
    <scope>NUCLEOTIDE SEQUENCE [LARGE SCALE GENOMIC DNA]</scope>
    <source>
        <strain evidence="4">DSM 106076</strain>
    </source>
</reference>
<dbReference type="InterPro" id="IPR023186">
    <property type="entry name" value="IUNH"/>
</dbReference>
<dbReference type="Pfam" id="PF01156">
    <property type="entry name" value="IU_nuc_hydro"/>
    <property type="match status" value="1"/>
</dbReference>
<dbReference type="PANTHER" id="PTHR12304:SF4">
    <property type="entry name" value="URIDINE NUCLEOSIDASE"/>
    <property type="match status" value="1"/>
</dbReference>
<keyword evidence="1 4" id="KW-0378">Hydrolase</keyword>
<accession>A0A3R8KXI0</accession>
<dbReference type="GO" id="GO:0005829">
    <property type="term" value="C:cytosol"/>
    <property type="evidence" value="ECO:0007669"/>
    <property type="project" value="TreeGrafter"/>
</dbReference>
<dbReference type="RefSeq" id="WP_125129140.1">
    <property type="nucleotide sequence ID" value="NZ_RHJS01000002.1"/>
</dbReference>
<evidence type="ECO:0000256" key="2">
    <source>
        <dbReference type="ARBA" id="ARBA00023295"/>
    </source>
</evidence>
<comment type="caution">
    <text evidence="4">The sequence shown here is derived from an EMBL/GenBank/DDBJ whole genome shotgun (WGS) entry which is preliminary data.</text>
</comment>
<dbReference type="InterPro" id="IPR036452">
    <property type="entry name" value="Ribo_hydro-like"/>
</dbReference>
<dbReference type="Proteomes" id="UP000274920">
    <property type="component" value="Unassembled WGS sequence"/>
</dbReference>
<evidence type="ECO:0000256" key="1">
    <source>
        <dbReference type="ARBA" id="ARBA00022801"/>
    </source>
</evidence>
<keyword evidence="2" id="KW-0326">Glycosidase</keyword>
<sequence>MEETQRIRMLQCPGHPVDVVIDTDTYNEVDDQFALAYLLGNTDRLRLQAIYAAPFLNEKADSPKEGMEKSYQEILKLLDLAGASQYRDRVFKGAEHFLKDAVSPAVSEASEDLVCRAMAHSAEDPLYVIGIAAATNIASAILKRPEIAERMVVVWLGGSAFHCEEMEEFNLIEDVAAARILFNSGVPLVQLPCWGVVERFSISRPELEKYFTGKNPLAEYVAGYAIQDVEEWAAGLAWAKVIWDVTAVAWLLNDDQRFMNDRLVPCPEIAGASGYVFSEGRHTMRYVYRIERDALMTDMIQTICQL</sequence>
<gene>
    <name evidence="4" type="ORF">EBB54_23370</name>
</gene>
<dbReference type="InterPro" id="IPR001910">
    <property type="entry name" value="Inosine/uridine_hydrolase_dom"/>
</dbReference>
<organism evidence="4 5">
    <name type="scientific">Schaedlerella arabinosiphila</name>
    <dbReference type="NCBI Taxonomy" id="2044587"/>
    <lineage>
        <taxon>Bacteria</taxon>
        <taxon>Bacillati</taxon>
        <taxon>Bacillota</taxon>
        <taxon>Clostridia</taxon>
        <taxon>Lachnospirales</taxon>
        <taxon>Lachnospiraceae</taxon>
        <taxon>Schaedlerella</taxon>
    </lineage>
</organism>
<feature type="domain" description="Inosine/uridine-preferring nucleoside hydrolase" evidence="3">
    <location>
        <begin position="19"/>
        <end position="255"/>
    </location>
</feature>
<dbReference type="GO" id="GO:0006152">
    <property type="term" value="P:purine nucleoside catabolic process"/>
    <property type="evidence" value="ECO:0007669"/>
    <property type="project" value="TreeGrafter"/>
</dbReference>
<evidence type="ECO:0000313" key="5">
    <source>
        <dbReference type="Proteomes" id="UP000274920"/>
    </source>
</evidence>
<evidence type="ECO:0000313" key="4">
    <source>
        <dbReference type="EMBL" id="RRK33964.1"/>
    </source>
</evidence>
<evidence type="ECO:0000259" key="3">
    <source>
        <dbReference type="Pfam" id="PF01156"/>
    </source>
</evidence>
<protein>
    <submittedName>
        <fullName evidence="4">Nucleoside hydrolase</fullName>
    </submittedName>
</protein>